<keyword evidence="4" id="KW-0720">Serine protease</keyword>
<feature type="domain" description="Peptidase S8/S53" evidence="7">
    <location>
        <begin position="53"/>
        <end position="150"/>
    </location>
</feature>
<protein>
    <submittedName>
        <fullName evidence="8">S8 family serine peptidase</fullName>
    </submittedName>
</protein>
<dbReference type="InterPro" id="IPR023827">
    <property type="entry name" value="Peptidase_S8_Asp-AS"/>
</dbReference>
<name>A0ABW1H8Y2_9ACTN</name>
<dbReference type="PROSITE" id="PS00136">
    <property type="entry name" value="SUBTILASE_ASP"/>
    <property type="match status" value="1"/>
</dbReference>
<evidence type="ECO:0000256" key="2">
    <source>
        <dbReference type="ARBA" id="ARBA00022670"/>
    </source>
</evidence>
<organism evidence="8 9">
    <name type="scientific">Micromonospora vulcania</name>
    <dbReference type="NCBI Taxonomy" id="1441873"/>
    <lineage>
        <taxon>Bacteria</taxon>
        <taxon>Bacillati</taxon>
        <taxon>Actinomycetota</taxon>
        <taxon>Actinomycetes</taxon>
        <taxon>Micromonosporales</taxon>
        <taxon>Micromonosporaceae</taxon>
        <taxon>Micromonospora</taxon>
    </lineage>
</organism>
<dbReference type="EMBL" id="JBHSQS010000012">
    <property type="protein sequence ID" value="MFC5925806.1"/>
    <property type="molecule type" value="Genomic_DNA"/>
</dbReference>
<comment type="caution">
    <text evidence="5">Lacks conserved residue(s) required for the propagation of feature annotation.</text>
</comment>
<dbReference type="PROSITE" id="PS51892">
    <property type="entry name" value="SUBTILASE"/>
    <property type="match status" value="1"/>
</dbReference>
<proteinExistence type="inferred from homology"/>
<dbReference type="Proteomes" id="UP001596226">
    <property type="component" value="Unassembled WGS sequence"/>
</dbReference>
<dbReference type="InterPro" id="IPR000209">
    <property type="entry name" value="Peptidase_S8/S53_dom"/>
</dbReference>
<dbReference type="InterPro" id="IPR051048">
    <property type="entry name" value="Peptidase_S8/S53_subtilisin"/>
</dbReference>
<gene>
    <name evidence="8" type="ORF">ACFQGL_20925</name>
</gene>
<dbReference type="PRINTS" id="PR00723">
    <property type="entry name" value="SUBTILISIN"/>
</dbReference>
<evidence type="ECO:0000259" key="7">
    <source>
        <dbReference type="Pfam" id="PF00082"/>
    </source>
</evidence>
<comment type="caution">
    <text evidence="8">The sequence shown here is derived from an EMBL/GenBank/DDBJ whole genome shotgun (WGS) entry which is preliminary data.</text>
</comment>
<dbReference type="RefSeq" id="WP_377513881.1">
    <property type="nucleotide sequence ID" value="NZ_JBHSQS010000012.1"/>
</dbReference>
<evidence type="ECO:0000313" key="8">
    <source>
        <dbReference type="EMBL" id="MFC5925806.1"/>
    </source>
</evidence>
<keyword evidence="2" id="KW-0645">Protease</keyword>
<dbReference type="PANTHER" id="PTHR43399">
    <property type="entry name" value="SUBTILISIN-RELATED"/>
    <property type="match status" value="1"/>
</dbReference>
<dbReference type="SUPFAM" id="SSF52743">
    <property type="entry name" value="Subtilisin-like"/>
    <property type="match status" value="1"/>
</dbReference>
<feature type="region of interest" description="Disordered" evidence="6">
    <location>
        <begin position="85"/>
        <end position="116"/>
    </location>
</feature>
<evidence type="ECO:0000256" key="6">
    <source>
        <dbReference type="SAM" id="MobiDB-lite"/>
    </source>
</evidence>
<comment type="similarity">
    <text evidence="1 5">Belongs to the peptidase S8 family.</text>
</comment>
<dbReference type="PANTHER" id="PTHR43399:SF4">
    <property type="entry name" value="CELL WALL-ASSOCIATED PROTEASE"/>
    <property type="match status" value="1"/>
</dbReference>
<evidence type="ECO:0000256" key="3">
    <source>
        <dbReference type="ARBA" id="ARBA00022801"/>
    </source>
</evidence>
<feature type="region of interest" description="Disordered" evidence="6">
    <location>
        <begin position="130"/>
        <end position="163"/>
    </location>
</feature>
<feature type="compositionally biased region" description="Basic and acidic residues" evidence="6">
    <location>
        <begin position="146"/>
        <end position="163"/>
    </location>
</feature>
<dbReference type="InterPro" id="IPR015500">
    <property type="entry name" value="Peptidase_S8_subtilisin-rel"/>
</dbReference>
<evidence type="ECO:0000256" key="5">
    <source>
        <dbReference type="PROSITE-ProRule" id="PRU01240"/>
    </source>
</evidence>
<reference evidence="9" key="1">
    <citation type="journal article" date="2019" name="Int. J. Syst. Evol. Microbiol.">
        <title>The Global Catalogue of Microorganisms (GCM) 10K type strain sequencing project: providing services to taxonomists for standard genome sequencing and annotation.</title>
        <authorList>
            <consortium name="The Broad Institute Genomics Platform"/>
            <consortium name="The Broad Institute Genome Sequencing Center for Infectious Disease"/>
            <person name="Wu L."/>
            <person name="Ma J."/>
        </authorList>
    </citation>
    <scope>NUCLEOTIDE SEQUENCE [LARGE SCALE GENOMIC DNA]</scope>
    <source>
        <strain evidence="9">CGMCC 4.7144</strain>
    </source>
</reference>
<dbReference type="InterPro" id="IPR036852">
    <property type="entry name" value="Peptidase_S8/S53_dom_sf"/>
</dbReference>
<keyword evidence="9" id="KW-1185">Reference proteome</keyword>
<keyword evidence="3" id="KW-0378">Hydrolase</keyword>
<sequence>MLRSVVAASMVGAVVGSGVMGVQAPARAADTVRGLQWYLDTLKIPQAHEITKGRGVTVAVIDSGVDAKHPALAGQLAGSASVVTAGSPTGWADRDTKDGHGTSMAGLIAGRGGDRNRQLGIAPEAKVLPIALSGSEGDGDDGEVAQDIRDPGVPDDTDWRLRP</sequence>
<evidence type="ECO:0000256" key="1">
    <source>
        <dbReference type="ARBA" id="ARBA00011073"/>
    </source>
</evidence>
<dbReference type="Pfam" id="PF00082">
    <property type="entry name" value="Peptidase_S8"/>
    <property type="match status" value="1"/>
</dbReference>
<accession>A0ABW1H8Y2</accession>
<evidence type="ECO:0000256" key="4">
    <source>
        <dbReference type="ARBA" id="ARBA00022825"/>
    </source>
</evidence>
<dbReference type="Gene3D" id="3.40.50.200">
    <property type="entry name" value="Peptidase S8/S53 domain"/>
    <property type="match status" value="1"/>
</dbReference>
<evidence type="ECO:0000313" key="9">
    <source>
        <dbReference type="Proteomes" id="UP001596226"/>
    </source>
</evidence>